<evidence type="ECO:0000313" key="2">
    <source>
        <dbReference type="Proteomes" id="UP000226525"/>
    </source>
</evidence>
<dbReference type="AlphaFoldDB" id="A0A2D6YGQ1"/>
<protein>
    <submittedName>
        <fullName evidence="1">Uncharacterized protein</fullName>
    </submittedName>
</protein>
<comment type="caution">
    <text evidence="1">The sequence shown here is derived from an EMBL/GenBank/DDBJ whole genome shotgun (WGS) entry which is preliminary data.</text>
</comment>
<evidence type="ECO:0000313" key="1">
    <source>
        <dbReference type="EMBL" id="MAH62365.1"/>
    </source>
</evidence>
<sequence length="66" mass="7578">MLISNLVFEDSLEMRIQSADFDSRVNSAVQSFMEGVESMLAQEPERQHPAYQFDREISPSEWLALA</sequence>
<proteinExistence type="predicted"/>
<gene>
    <name evidence="1" type="ORF">CMN54_02715</name>
</gene>
<name>A0A2D6YGQ1_9DELT</name>
<dbReference type="EMBL" id="NZEX01000026">
    <property type="protein sequence ID" value="MAH62365.1"/>
    <property type="molecule type" value="Genomic_DNA"/>
</dbReference>
<accession>A0A2D6YGQ1</accession>
<dbReference type="Proteomes" id="UP000226525">
    <property type="component" value="Unassembled WGS sequence"/>
</dbReference>
<organism evidence="1 2">
    <name type="scientific">SAR324 cluster bacterium</name>
    <dbReference type="NCBI Taxonomy" id="2024889"/>
    <lineage>
        <taxon>Bacteria</taxon>
        <taxon>Deltaproteobacteria</taxon>
        <taxon>SAR324 cluster</taxon>
    </lineage>
</organism>
<reference evidence="2" key="1">
    <citation type="submission" date="2017-09" db="EMBL/GenBank/DDBJ databases">
        <title>The Reconstruction of 2,631 Draft Metagenome-Assembled Genomes from the Global Oceans.</title>
        <authorList>
            <person name="Tully B.J."/>
            <person name="Graham E.D."/>
            <person name="Heidelberg J.F."/>
        </authorList>
    </citation>
    <scope>NUCLEOTIDE SEQUENCE [LARGE SCALE GENOMIC DNA]</scope>
</reference>